<gene>
    <name evidence="1" type="ORF">QFC20_004776</name>
</gene>
<evidence type="ECO:0000313" key="2">
    <source>
        <dbReference type="Proteomes" id="UP001230649"/>
    </source>
</evidence>
<reference evidence="1" key="1">
    <citation type="submission" date="2023-04" db="EMBL/GenBank/DDBJ databases">
        <title>Draft Genome sequencing of Naganishia species isolated from polar environments using Oxford Nanopore Technology.</title>
        <authorList>
            <person name="Leo P."/>
            <person name="Venkateswaran K."/>
        </authorList>
    </citation>
    <scope>NUCLEOTIDE SEQUENCE</scope>
    <source>
        <strain evidence="1">MNA-CCFEE 5262</strain>
    </source>
</reference>
<name>A0ACC2VXG5_9TREE</name>
<proteinExistence type="predicted"/>
<dbReference type="Proteomes" id="UP001230649">
    <property type="component" value="Unassembled WGS sequence"/>
</dbReference>
<sequence>MRVAALAPLAAMVVALANAAPAPNADPFFCIFGWGPGCDSAPTTSSPKATSTSIAGVKTTSASTTVAATSVKLRSSSAPTATATKASSTLASATKAAAATSIANWTWLWDPTYIFNMWNNYNAFRWEKYNDCSFNGYSLTYVKAWYYQTYGFKPLNGCQWNDVHTFLAKYAVKTSVVPASTQKYTPGCANPFGGVDFNWKPTSSSASSKATSAVSASKAASSSALPSSAAATSKASSVVVSPSAASLTKAASTQAALQSAAAQVVSSQVVSSQAVSSQATSTQAVSTQAVSTQSASSVAQSSAVASQASAPSSVVASQVASSSVQSSVVASQPASSSVDSSSVAQATNSAIDGAGGSVGTGSASDIATSTDSAVAAPTSTAITGSGIKGTPITLSNGRVAQDLGCMAEVDGRKFTSASIDNPEVMTNEWCSNWCFNLGYPVSGTEYAKECYCSGVDKLASWTVSNQCVMPCAGDASGQSICGGPQALQVTYSPDAARTVSLPANWVEKGCFQDNSSRVLTYQAWSGKSDSTLESCSAQCASLGYTIAGAEYGSECFCGNEFVGGPVAIGSGRCNMPCAGNGGSQCGGSFALTVASLSS</sequence>
<organism evidence="1 2">
    <name type="scientific">Naganishia adeliensis</name>
    <dbReference type="NCBI Taxonomy" id="92952"/>
    <lineage>
        <taxon>Eukaryota</taxon>
        <taxon>Fungi</taxon>
        <taxon>Dikarya</taxon>
        <taxon>Basidiomycota</taxon>
        <taxon>Agaricomycotina</taxon>
        <taxon>Tremellomycetes</taxon>
        <taxon>Filobasidiales</taxon>
        <taxon>Filobasidiaceae</taxon>
        <taxon>Naganishia</taxon>
    </lineage>
</organism>
<evidence type="ECO:0000313" key="1">
    <source>
        <dbReference type="EMBL" id="KAJ9103301.1"/>
    </source>
</evidence>
<accession>A0ACC2VXG5</accession>
<dbReference type="EMBL" id="JASBWS010000059">
    <property type="protein sequence ID" value="KAJ9103301.1"/>
    <property type="molecule type" value="Genomic_DNA"/>
</dbReference>
<keyword evidence="2" id="KW-1185">Reference proteome</keyword>
<comment type="caution">
    <text evidence="1">The sequence shown here is derived from an EMBL/GenBank/DDBJ whole genome shotgun (WGS) entry which is preliminary data.</text>
</comment>
<protein>
    <submittedName>
        <fullName evidence="1">Uncharacterized protein</fullName>
    </submittedName>
</protein>